<reference evidence="4" key="1">
    <citation type="journal article" date="2020" name="Nat. Commun.">
        <title>Genome assembly of wild tea tree DASZ reveals pedigree and selection history of tea varieties.</title>
        <authorList>
            <person name="Zhang W."/>
            <person name="Zhang Y."/>
            <person name="Qiu H."/>
            <person name="Guo Y."/>
            <person name="Wan H."/>
            <person name="Zhang X."/>
            <person name="Scossa F."/>
            <person name="Alseekh S."/>
            <person name="Zhang Q."/>
            <person name="Wang P."/>
            <person name="Xu L."/>
            <person name="Schmidt M.H."/>
            <person name="Jia X."/>
            <person name="Li D."/>
            <person name="Zhu A."/>
            <person name="Guo F."/>
            <person name="Chen W."/>
            <person name="Ni D."/>
            <person name="Usadel B."/>
            <person name="Fernie A.R."/>
            <person name="Wen W."/>
        </authorList>
    </citation>
    <scope>NUCLEOTIDE SEQUENCE [LARGE SCALE GENOMIC DNA]</scope>
    <source>
        <strain evidence="4">cv. G240</strain>
    </source>
</reference>
<keyword evidence="1" id="KW-0175">Coiled coil</keyword>
<dbReference type="PANTHER" id="PTHR33431:SF12">
    <property type="entry name" value="HIGH MOBILITY GROUP BOX PROTEIN, PUTATIVE (DUF1635)-RELATED"/>
    <property type="match status" value="1"/>
</dbReference>
<reference evidence="3 4" key="2">
    <citation type="submission" date="2020-07" db="EMBL/GenBank/DDBJ databases">
        <title>Genome assembly of wild tea tree DASZ reveals pedigree and selection history of tea varieties.</title>
        <authorList>
            <person name="Zhang W."/>
        </authorList>
    </citation>
    <scope>NUCLEOTIDE SEQUENCE [LARGE SCALE GENOMIC DNA]</scope>
    <source>
        <strain evidence="4">cv. G240</strain>
        <tissue evidence="3">Leaf</tissue>
    </source>
</reference>
<dbReference type="Pfam" id="PF07795">
    <property type="entry name" value="DUF1635"/>
    <property type="match status" value="1"/>
</dbReference>
<comment type="caution">
    <text evidence="3">The sequence shown here is derived from an EMBL/GenBank/DDBJ whole genome shotgun (WGS) entry which is preliminary data.</text>
</comment>
<dbReference type="InterPro" id="IPR012862">
    <property type="entry name" value="DUF1635"/>
</dbReference>
<evidence type="ECO:0000256" key="1">
    <source>
        <dbReference type="SAM" id="Coils"/>
    </source>
</evidence>
<accession>A0A7J7HMV2</accession>
<feature type="signal peptide" evidence="2">
    <location>
        <begin position="1"/>
        <end position="27"/>
    </location>
</feature>
<name>A0A7J7HMV2_CAMSI</name>
<dbReference type="PANTHER" id="PTHR33431">
    <property type="entry name" value="ENABLED-LIKE PROTEIN (DUF1635)"/>
    <property type="match status" value="1"/>
</dbReference>
<keyword evidence="4" id="KW-1185">Reference proteome</keyword>
<proteinExistence type="predicted"/>
<evidence type="ECO:0000313" key="3">
    <source>
        <dbReference type="EMBL" id="KAF5954162.1"/>
    </source>
</evidence>
<dbReference type="Proteomes" id="UP000593564">
    <property type="component" value="Unassembled WGS sequence"/>
</dbReference>
<evidence type="ECO:0000256" key="2">
    <source>
        <dbReference type="SAM" id="SignalP"/>
    </source>
</evidence>
<dbReference type="EMBL" id="JACBKZ010000003">
    <property type="protein sequence ID" value="KAF5954162.1"/>
    <property type="molecule type" value="Genomic_DNA"/>
</dbReference>
<evidence type="ECO:0000313" key="4">
    <source>
        <dbReference type="Proteomes" id="UP000593564"/>
    </source>
</evidence>
<protein>
    <submittedName>
        <fullName evidence="3">Uncharacterized protein</fullName>
    </submittedName>
</protein>
<gene>
    <name evidence="3" type="ORF">HYC85_007018</name>
</gene>
<sequence>MKLFGATVSSLLINYCSFLSFTHWVRSENLQSIDELKQKLLHTTLELESIKVQANEELRKNRDYSNQLLQLLKITFHERDQAIDQLQKLQNHLTIPQIQPHNTPLLKPINSISSITDSDSLSTNSFFDSVSSPELSTINMPDSTNDQACLVIEKIVEGKSLPRKGELLQSVLEAGPLLQTLLVAGPLPRWRNPPPPLQPFKIPPVSDVNLSFGDNSLSSSLFVEMCCGSTTPVLDFGTGVSGCCLDGGKMIPAGENANCFPAGKRQRFQ</sequence>
<feature type="coiled-coil region" evidence="1">
    <location>
        <begin position="33"/>
        <end position="67"/>
    </location>
</feature>
<keyword evidence="2" id="KW-0732">Signal</keyword>
<organism evidence="3 4">
    <name type="scientific">Camellia sinensis</name>
    <name type="common">Tea plant</name>
    <name type="synonym">Thea sinensis</name>
    <dbReference type="NCBI Taxonomy" id="4442"/>
    <lineage>
        <taxon>Eukaryota</taxon>
        <taxon>Viridiplantae</taxon>
        <taxon>Streptophyta</taxon>
        <taxon>Embryophyta</taxon>
        <taxon>Tracheophyta</taxon>
        <taxon>Spermatophyta</taxon>
        <taxon>Magnoliopsida</taxon>
        <taxon>eudicotyledons</taxon>
        <taxon>Gunneridae</taxon>
        <taxon>Pentapetalae</taxon>
        <taxon>asterids</taxon>
        <taxon>Ericales</taxon>
        <taxon>Theaceae</taxon>
        <taxon>Camellia</taxon>
    </lineage>
</organism>
<feature type="chain" id="PRO_5029675664" evidence="2">
    <location>
        <begin position="28"/>
        <end position="269"/>
    </location>
</feature>
<dbReference type="AlphaFoldDB" id="A0A7J7HMV2"/>